<dbReference type="Proteomes" id="UP000005239">
    <property type="component" value="Unassembled WGS sequence"/>
</dbReference>
<sequence>MGSARYEDTLIVSYAISDALIEEKRKHLLASPSVDGAGNNRDQRSENGSLAIEEIPQAPDEIRDHCMGTAIG</sequence>
<dbReference type="EnsemblMetazoa" id="PPA44779.1">
    <property type="protein sequence ID" value="PPA44779.1"/>
    <property type="gene ID" value="WBGene00283148"/>
</dbReference>
<evidence type="ECO:0000313" key="3">
    <source>
        <dbReference type="Proteomes" id="UP000005239"/>
    </source>
</evidence>
<proteinExistence type="predicted"/>
<evidence type="ECO:0000313" key="2">
    <source>
        <dbReference type="EnsemblMetazoa" id="PPA44779.1"/>
    </source>
</evidence>
<accession>A0A8R1V2K1</accession>
<dbReference type="AlphaFoldDB" id="A0A8R1V2K1"/>
<gene>
    <name evidence="2" type="primary">WBGene00283148</name>
</gene>
<reference evidence="2" key="2">
    <citation type="submission" date="2022-06" db="UniProtKB">
        <authorList>
            <consortium name="EnsemblMetazoa"/>
        </authorList>
    </citation>
    <scope>IDENTIFICATION</scope>
    <source>
        <strain evidence="2">PS312</strain>
    </source>
</reference>
<protein>
    <submittedName>
        <fullName evidence="2">Uncharacterized protein</fullName>
    </submittedName>
</protein>
<organism evidence="2 3">
    <name type="scientific">Pristionchus pacificus</name>
    <name type="common">Parasitic nematode worm</name>
    <dbReference type="NCBI Taxonomy" id="54126"/>
    <lineage>
        <taxon>Eukaryota</taxon>
        <taxon>Metazoa</taxon>
        <taxon>Ecdysozoa</taxon>
        <taxon>Nematoda</taxon>
        <taxon>Chromadorea</taxon>
        <taxon>Rhabditida</taxon>
        <taxon>Rhabditina</taxon>
        <taxon>Diplogasteromorpha</taxon>
        <taxon>Diplogasteroidea</taxon>
        <taxon>Neodiplogasteridae</taxon>
        <taxon>Pristionchus</taxon>
    </lineage>
</organism>
<feature type="region of interest" description="Disordered" evidence="1">
    <location>
        <begin position="29"/>
        <end position="59"/>
    </location>
</feature>
<evidence type="ECO:0000256" key="1">
    <source>
        <dbReference type="SAM" id="MobiDB-lite"/>
    </source>
</evidence>
<reference evidence="3" key="1">
    <citation type="journal article" date="2008" name="Nat. Genet.">
        <title>The Pristionchus pacificus genome provides a unique perspective on nematode lifestyle and parasitism.</title>
        <authorList>
            <person name="Dieterich C."/>
            <person name="Clifton S.W."/>
            <person name="Schuster L.N."/>
            <person name="Chinwalla A."/>
            <person name="Delehaunty K."/>
            <person name="Dinkelacker I."/>
            <person name="Fulton L."/>
            <person name="Fulton R."/>
            <person name="Godfrey J."/>
            <person name="Minx P."/>
            <person name="Mitreva M."/>
            <person name="Roeseler W."/>
            <person name="Tian H."/>
            <person name="Witte H."/>
            <person name="Yang S.P."/>
            <person name="Wilson R.K."/>
            <person name="Sommer R.J."/>
        </authorList>
    </citation>
    <scope>NUCLEOTIDE SEQUENCE [LARGE SCALE GENOMIC DNA]</scope>
    <source>
        <strain evidence="3">PS312</strain>
    </source>
</reference>
<keyword evidence="3" id="KW-1185">Reference proteome</keyword>
<name>A0A8R1V2K1_PRIPA</name>